<sequence>MKNLSFILLILVGCSTKKDEKIVPNHSVDFYCNKVYYAKGEVQATVFEITAVSSDTLILDDYNHDAEYREITKNEKGFSLFNLYSGEERKLSDLISNDYRYILPGKYKWHLYSSRIFDSHLNSIIENEGWVIKYNGKIVIKNNPEPQIKIQSNSIYIPLKEINPQKMDSEEIMYLGVNENDL</sequence>
<reference evidence="1 2" key="1">
    <citation type="submission" date="2013-09" db="EMBL/GenBank/DDBJ databases">
        <authorList>
            <person name="Zeng Z."/>
            <person name="Chen C."/>
        </authorList>
    </citation>
    <scope>NUCLEOTIDE SEQUENCE [LARGE SCALE GENOMIC DNA]</scope>
    <source>
        <strain evidence="1 2">WB 4.1-42</strain>
    </source>
</reference>
<dbReference type="EMBL" id="JRLY01000016">
    <property type="protein sequence ID" value="KGO91621.1"/>
    <property type="molecule type" value="Genomic_DNA"/>
</dbReference>
<accession>A0A0A2MJ68</accession>
<dbReference type="AlphaFoldDB" id="A0A0A2MJ68"/>
<dbReference type="STRING" id="1121898.GCA_000422725_03193"/>
<name>A0A0A2MJ68_9FLAO</name>
<protein>
    <submittedName>
        <fullName evidence="1">Uncharacterized protein</fullName>
    </submittedName>
</protein>
<evidence type="ECO:0000313" key="1">
    <source>
        <dbReference type="EMBL" id="KGO91621.1"/>
    </source>
</evidence>
<gene>
    <name evidence="1" type="ORF">Q766_16445</name>
</gene>
<evidence type="ECO:0000313" key="2">
    <source>
        <dbReference type="Proteomes" id="UP000030111"/>
    </source>
</evidence>
<dbReference type="Proteomes" id="UP000030111">
    <property type="component" value="Unassembled WGS sequence"/>
</dbReference>
<proteinExistence type="predicted"/>
<dbReference type="RefSeq" id="WP_026993300.1">
    <property type="nucleotide sequence ID" value="NZ_JRLY01000016.1"/>
</dbReference>
<comment type="caution">
    <text evidence="1">The sequence shown here is derived from an EMBL/GenBank/DDBJ whole genome shotgun (WGS) entry which is preliminary data.</text>
</comment>
<organism evidence="1 2">
    <name type="scientific">Flavobacterium subsaxonicum WB 4.1-42 = DSM 21790</name>
    <dbReference type="NCBI Taxonomy" id="1121898"/>
    <lineage>
        <taxon>Bacteria</taxon>
        <taxon>Pseudomonadati</taxon>
        <taxon>Bacteroidota</taxon>
        <taxon>Flavobacteriia</taxon>
        <taxon>Flavobacteriales</taxon>
        <taxon>Flavobacteriaceae</taxon>
        <taxon>Flavobacterium</taxon>
    </lineage>
</organism>
<keyword evidence="2" id="KW-1185">Reference proteome</keyword>